<accession>A0ABN6H3C9</accession>
<keyword evidence="2" id="KW-1185">Reference proteome</keyword>
<reference evidence="1 2" key="1">
    <citation type="submission" date="2021-06" db="EMBL/GenBank/DDBJ databases">
        <title>Complete genome of Haloferula helveola possessing various polysaccharide degrading enzymes.</title>
        <authorList>
            <person name="Takami H."/>
            <person name="Huang C."/>
            <person name="Hamasaki K."/>
        </authorList>
    </citation>
    <scope>NUCLEOTIDE SEQUENCE [LARGE SCALE GENOMIC DNA]</scope>
    <source>
        <strain evidence="1 2">CN-1</strain>
    </source>
</reference>
<organism evidence="1 2">
    <name type="scientific">Haloferula helveola</name>
    <dbReference type="NCBI Taxonomy" id="490095"/>
    <lineage>
        <taxon>Bacteria</taxon>
        <taxon>Pseudomonadati</taxon>
        <taxon>Verrucomicrobiota</taxon>
        <taxon>Verrucomicrobiia</taxon>
        <taxon>Verrucomicrobiales</taxon>
        <taxon>Verrucomicrobiaceae</taxon>
        <taxon>Haloferula</taxon>
    </lineage>
</organism>
<dbReference type="RefSeq" id="WP_338690761.1">
    <property type="nucleotide sequence ID" value="NZ_AP024702.1"/>
</dbReference>
<proteinExistence type="predicted"/>
<sequence length="67" mass="7644">MPGPQARVPPELLGQTERLFRIEVIGLDWNCPKFITPRFTREELAGVTQPLTDRIAELEAELARLRS</sequence>
<dbReference type="Proteomes" id="UP001374893">
    <property type="component" value="Chromosome"/>
</dbReference>
<dbReference type="EMBL" id="AP024702">
    <property type="protein sequence ID" value="BCX48154.1"/>
    <property type="molecule type" value="Genomic_DNA"/>
</dbReference>
<gene>
    <name evidence="1" type="ORF">HAHE_20620</name>
</gene>
<protein>
    <submittedName>
        <fullName evidence="1">Uncharacterized protein</fullName>
    </submittedName>
</protein>
<evidence type="ECO:0000313" key="2">
    <source>
        <dbReference type="Proteomes" id="UP001374893"/>
    </source>
</evidence>
<name>A0ABN6H3C9_9BACT</name>
<evidence type="ECO:0000313" key="1">
    <source>
        <dbReference type="EMBL" id="BCX48154.1"/>
    </source>
</evidence>